<keyword evidence="2" id="KW-1185">Reference proteome</keyword>
<comment type="caution">
    <text evidence="1">The sequence shown here is derived from an EMBL/GenBank/DDBJ whole genome shotgun (WGS) entry which is preliminary data.</text>
</comment>
<name>A0A0F3ISW6_9PROT</name>
<dbReference type="Proteomes" id="UP000033774">
    <property type="component" value="Unassembled WGS sequence"/>
</dbReference>
<reference evidence="1 2" key="1">
    <citation type="submission" date="2015-03" db="EMBL/GenBank/DDBJ databases">
        <title>Draft genome sequence of Elstera litoralis.</title>
        <authorList>
            <person name="Rahalkar M.C."/>
            <person name="Dhakephalkar P.K."/>
            <person name="Pore S.D."/>
            <person name="Arora P."/>
            <person name="Kapse N.G."/>
            <person name="Pandit P.S."/>
        </authorList>
    </citation>
    <scope>NUCLEOTIDE SEQUENCE [LARGE SCALE GENOMIC DNA]</scope>
    <source>
        <strain evidence="1 2">Dia-1</strain>
    </source>
</reference>
<organism evidence="1 2">
    <name type="scientific">Elstera litoralis</name>
    <dbReference type="NCBI Taxonomy" id="552518"/>
    <lineage>
        <taxon>Bacteria</taxon>
        <taxon>Pseudomonadati</taxon>
        <taxon>Pseudomonadota</taxon>
        <taxon>Alphaproteobacteria</taxon>
        <taxon>Rhodospirillales</taxon>
        <taxon>Rhodospirillaceae</taxon>
        <taxon>Elstera</taxon>
    </lineage>
</organism>
<dbReference type="EMBL" id="LAJY01000209">
    <property type="protein sequence ID" value="KJV09806.1"/>
    <property type="molecule type" value="Genomic_DNA"/>
</dbReference>
<evidence type="ECO:0008006" key="3">
    <source>
        <dbReference type="Google" id="ProtNLM"/>
    </source>
</evidence>
<proteinExistence type="predicted"/>
<dbReference type="Pfam" id="PF09912">
    <property type="entry name" value="DUF2141"/>
    <property type="match status" value="1"/>
</dbReference>
<gene>
    <name evidence="1" type="ORF">VZ95_09140</name>
</gene>
<accession>A0A0F3ISW6</accession>
<evidence type="ECO:0000313" key="2">
    <source>
        <dbReference type="Proteomes" id="UP000033774"/>
    </source>
</evidence>
<dbReference type="AlphaFoldDB" id="A0A0F3ISW6"/>
<dbReference type="InterPro" id="IPR018673">
    <property type="entry name" value="DUF2141"/>
</dbReference>
<dbReference type="OrthoDB" id="7189112at2"/>
<evidence type="ECO:0000313" key="1">
    <source>
        <dbReference type="EMBL" id="KJV09806.1"/>
    </source>
</evidence>
<sequence length="129" mass="13813">MLLSTPAWAGEIVARITAPGAVTGEIGCSLFSKPETFPLKPDQAVTLWLPAAPETACRFTNIAPGRYALAVSHDRNGNRRLDENFFGIPTEAWGVSGNIRPSLRAPRFDEAAFSVAADGTTEIAIEVLE</sequence>
<protein>
    <recommendedName>
        <fullName evidence="3">DUF2141 domain-containing protein</fullName>
    </recommendedName>
</protein>